<dbReference type="EMBL" id="FQXG01000008">
    <property type="protein sequence ID" value="SHI15723.1"/>
    <property type="molecule type" value="Genomic_DNA"/>
</dbReference>
<dbReference type="PROSITE" id="PS51371">
    <property type="entry name" value="CBS"/>
    <property type="match status" value="2"/>
</dbReference>
<dbReference type="AlphaFoldDB" id="A0A1M5YW08"/>
<evidence type="ECO:0000313" key="5">
    <source>
        <dbReference type="Proteomes" id="UP000184268"/>
    </source>
</evidence>
<dbReference type="OrthoDB" id="9790355at2"/>
<dbReference type="SMART" id="SM00116">
    <property type="entry name" value="CBS"/>
    <property type="match status" value="2"/>
</dbReference>
<dbReference type="Gene3D" id="3.10.580.10">
    <property type="entry name" value="CBS-domain"/>
    <property type="match status" value="1"/>
</dbReference>
<dbReference type="PANTHER" id="PTHR43080:SF26">
    <property type="entry name" value="REGULATORY PROTEIN"/>
    <property type="match status" value="1"/>
</dbReference>
<dbReference type="RefSeq" id="WP_067664728.1">
    <property type="nucleotide sequence ID" value="NZ_FQXG01000008.1"/>
</dbReference>
<dbReference type="STRING" id="299255.SAMN02745129_4478"/>
<reference evidence="4 5" key="1">
    <citation type="submission" date="2016-11" db="EMBL/GenBank/DDBJ databases">
        <authorList>
            <person name="Jaros S."/>
            <person name="Januszkiewicz K."/>
            <person name="Wedrychowicz H."/>
        </authorList>
    </citation>
    <scope>NUCLEOTIDE SEQUENCE [LARGE SCALE GENOMIC DNA]</scope>
    <source>
        <strain evidence="4 5">DSM 16917</strain>
    </source>
</reference>
<proteinExistence type="predicted"/>
<dbReference type="InterPro" id="IPR051257">
    <property type="entry name" value="Diverse_CBS-Domain"/>
</dbReference>
<evidence type="ECO:0000256" key="1">
    <source>
        <dbReference type="ARBA" id="ARBA00023122"/>
    </source>
</evidence>
<keyword evidence="5" id="KW-1185">Reference proteome</keyword>
<dbReference type="PANTHER" id="PTHR43080">
    <property type="entry name" value="CBS DOMAIN-CONTAINING PROTEIN CBSX3, MITOCHONDRIAL"/>
    <property type="match status" value="1"/>
</dbReference>
<name>A0A1M5YW08_9GAMM</name>
<dbReference type="Proteomes" id="UP000184268">
    <property type="component" value="Unassembled WGS sequence"/>
</dbReference>
<evidence type="ECO:0000259" key="3">
    <source>
        <dbReference type="PROSITE" id="PS51371"/>
    </source>
</evidence>
<keyword evidence="1 2" id="KW-0129">CBS domain</keyword>
<protein>
    <submittedName>
        <fullName evidence="4">CBS domain-containing protein</fullName>
    </submittedName>
</protein>
<gene>
    <name evidence="4" type="ORF">SAMN02745129_4478</name>
</gene>
<dbReference type="SUPFAM" id="SSF54631">
    <property type="entry name" value="CBS-domain pair"/>
    <property type="match status" value="1"/>
</dbReference>
<dbReference type="InterPro" id="IPR046342">
    <property type="entry name" value="CBS_dom_sf"/>
</dbReference>
<feature type="domain" description="CBS" evidence="3">
    <location>
        <begin position="10"/>
        <end position="69"/>
    </location>
</feature>
<sequence>MESVKIQDYMNRHPVLLSAEMPLSQAVERLLDAGQAGAPVVDGEQHLLGFASEKDCLSLLLKSSYHCDLTATVADVMRTEVLTVAPEASVLSLADQMLGEKPKIYPVVEEGKVVGVIDRTLVLKAVTIHLKVCFRHAV</sequence>
<evidence type="ECO:0000256" key="2">
    <source>
        <dbReference type="PROSITE-ProRule" id="PRU00703"/>
    </source>
</evidence>
<feature type="domain" description="CBS" evidence="3">
    <location>
        <begin position="77"/>
        <end position="132"/>
    </location>
</feature>
<accession>A0A1M5YW08</accession>
<evidence type="ECO:0000313" key="4">
    <source>
        <dbReference type="EMBL" id="SHI15723.1"/>
    </source>
</evidence>
<dbReference type="InterPro" id="IPR000644">
    <property type="entry name" value="CBS_dom"/>
</dbReference>
<dbReference type="Pfam" id="PF00571">
    <property type="entry name" value="CBS"/>
    <property type="match status" value="2"/>
</dbReference>
<organism evidence="4 5">
    <name type="scientific">Ferrimonas marina</name>
    <dbReference type="NCBI Taxonomy" id="299255"/>
    <lineage>
        <taxon>Bacteria</taxon>
        <taxon>Pseudomonadati</taxon>
        <taxon>Pseudomonadota</taxon>
        <taxon>Gammaproteobacteria</taxon>
        <taxon>Alteromonadales</taxon>
        <taxon>Ferrimonadaceae</taxon>
        <taxon>Ferrimonas</taxon>
    </lineage>
</organism>